<comment type="caution">
    <text evidence="1">The sequence shown here is derived from an EMBL/GenBank/DDBJ whole genome shotgun (WGS) entry which is preliminary data.</text>
</comment>
<accession>A0ABV8TCS3</accession>
<sequence length="121" mass="13531">MSCYFQMGDQELWNPSNSLAKVFLGQAEVLSELVRKDSGLAGVIEDECQVDPSLFVPFVDEVVKVYQDSNNEALRALLKGFASVALVLVDRMGMEVAEIAPEFSEMWATEQEFRARYMPTG</sequence>
<reference evidence="2" key="1">
    <citation type="journal article" date="2019" name="Int. J. Syst. Evol. Microbiol.">
        <title>The Global Catalogue of Microorganisms (GCM) 10K type strain sequencing project: providing services to taxonomists for standard genome sequencing and annotation.</title>
        <authorList>
            <consortium name="The Broad Institute Genomics Platform"/>
            <consortium name="The Broad Institute Genome Sequencing Center for Infectious Disease"/>
            <person name="Wu L."/>
            <person name="Ma J."/>
        </authorList>
    </citation>
    <scope>NUCLEOTIDE SEQUENCE [LARGE SCALE GENOMIC DNA]</scope>
    <source>
        <strain evidence="2">PCU 347</strain>
    </source>
</reference>
<organism evidence="1 2">
    <name type="scientific">Streptomyces andamanensis</name>
    <dbReference type="NCBI Taxonomy" id="1565035"/>
    <lineage>
        <taxon>Bacteria</taxon>
        <taxon>Bacillati</taxon>
        <taxon>Actinomycetota</taxon>
        <taxon>Actinomycetes</taxon>
        <taxon>Kitasatosporales</taxon>
        <taxon>Streptomycetaceae</taxon>
        <taxon>Streptomyces</taxon>
    </lineage>
</organism>
<keyword evidence="2" id="KW-1185">Reference proteome</keyword>
<dbReference type="InterPro" id="IPR045732">
    <property type="entry name" value="DUF6086"/>
</dbReference>
<dbReference type="EMBL" id="JBHSDP010000012">
    <property type="protein sequence ID" value="MFC4328420.1"/>
    <property type="molecule type" value="Genomic_DNA"/>
</dbReference>
<dbReference type="Pfam" id="PF19564">
    <property type="entry name" value="DUF6086"/>
    <property type="match status" value="1"/>
</dbReference>
<dbReference type="RefSeq" id="WP_381738644.1">
    <property type="nucleotide sequence ID" value="NZ_JBHSDP010000012.1"/>
</dbReference>
<name>A0ABV8TCS3_9ACTN</name>
<protein>
    <submittedName>
        <fullName evidence="1">DUF6086 family protein</fullName>
    </submittedName>
</protein>
<evidence type="ECO:0000313" key="1">
    <source>
        <dbReference type="EMBL" id="MFC4328420.1"/>
    </source>
</evidence>
<gene>
    <name evidence="1" type="ORF">ACFPC0_11330</name>
</gene>
<evidence type="ECO:0000313" key="2">
    <source>
        <dbReference type="Proteomes" id="UP001595824"/>
    </source>
</evidence>
<proteinExistence type="predicted"/>
<dbReference type="Proteomes" id="UP001595824">
    <property type="component" value="Unassembled WGS sequence"/>
</dbReference>